<dbReference type="Proteomes" id="UP001596203">
    <property type="component" value="Unassembled WGS sequence"/>
</dbReference>
<comment type="similarity">
    <text evidence="1">Belongs to the ABC transporter superfamily.</text>
</comment>
<feature type="domain" description="ABC transporter" evidence="5">
    <location>
        <begin position="10"/>
        <end position="235"/>
    </location>
</feature>
<sequence length="316" mass="33470">MRHTDSSPALRADGLTKRYGRRPALTDCHLDIPRGRVIGLVGPNGAGKSTLLQLACGLITPTSGTLEVLGSRPATNAAQLARVAFVAQDTPVYAALTVADHLRMGARLNPSWDAGLASRRIGQIGLDPRQKAGRLSGGQRAQLALTLAVAKRPELLIFDEPAAALDPLARDGFLHNLMSFVAELGASAVLSSHLLADVERVCDYLIVLGGSRVQVAGDVRDLLASHYRLVTSRDGLDRPPIGAGVEVDRLPTGVEVVRVERTDRGHSVVVRSDGPRPAGPWTVESLQLEELVLSYLSRAAEVSATGARTMAGEAAR</sequence>
<dbReference type="Pfam" id="PF00005">
    <property type="entry name" value="ABC_tran"/>
    <property type="match status" value="1"/>
</dbReference>
<dbReference type="SUPFAM" id="SSF52540">
    <property type="entry name" value="P-loop containing nucleoside triphosphate hydrolases"/>
    <property type="match status" value="1"/>
</dbReference>
<dbReference type="InterPro" id="IPR003593">
    <property type="entry name" value="AAA+_ATPase"/>
</dbReference>
<evidence type="ECO:0000256" key="3">
    <source>
        <dbReference type="ARBA" id="ARBA00022741"/>
    </source>
</evidence>
<evidence type="ECO:0000313" key="7">
    <source>
        <dbReference type="Proteomes" id="UP001596203"/>
    </source>
</evidence>
<evidence type="ECO:0000259" key="5">
    <source>
        <dbReference type="PROSITE" id="PS50893"/>
    </source>
</evidence>
<dbReference type="SMART" id="SM00382">
    <property type="entry name" value="AAA"/>
    <property type="match status" value="1"/>
</dbReference>
<dbReference type="InterPro" id="IPR003439">
    <property type="entry name" value="ABC_transporter-like_ATP-bd"/>
</dbReference>
<proteinExistence type="inferred from homology"/>
<name>A0ABW1K5E6_9ACTN</name>
<evidence type="ECO:0000256" key="4">
    <source>
        <dbReference type="ARBA" id="ARBA00022840"/>
    </source>
</evidence>
<evidence type="ECO:0000256" key="1">
    <source>
        <dbReference type="ARBA" id="ARBA00005417"/>
    </source>
</evidence>
<keyword evidence="3" id="KW-0547">Nucleotide-binding</keyword>
<dbReference type="Gene3D" id="3.40.50.300">
    <property type="entry name" value="P-loop containing nucleotide triphosphate hydrolases"/>
    <property type="match status" value="1"/>
</dbReference>
<protein>
    <submittedName>
        <fullName evidence="6">ABC transporter ATP-binding protein</fullName>
    </submittedName>
</protein>
<organism evidence="6 7">
    <name type="scientific">Plantactinospora solaniradicis</name>
    <dbReference type="NCBI Taxonomy" id="1723736"/>
    <lineage>
        <taxon>Bacteria</taxon>
        <taxon>Bacillati</taxon>
        <taxon>Actinomycetota</taxon>
        <taxon>Actinomycetes</taxon>
        <taxon>Micromonosporales</taxon>
        <taxon>Micromonosporaceae</taxon>
        <taxon>Plantactinospora</taxon>
    </lineage>
</organism>
<evidence type="ECO:0000313" key="6">
    <source>
        <dbReference type="EMBL" id="MFC6016194.1"/>
    </source>
</evidence>
<dbReference type="PROSITE" id="PS50893">
    <property type="entry name" value="ABC_TRANSPORTER_2"/>
    <property type="match status" value="1"/>
</dbReference>
<reference evidence="7" key="1">
    <citation type="journal article" date="2019" name="Int. J. Syst. Evol. Microbiol.">
        <title>The Global Catalogue of Microorganisms (GCM) 10K type strain sequencing project: providing services to taxonomists for standard genome sequencing and annotation.</title>
        <authorList>
            <consortium name="The Broad Institute Genomics Platform"/>
            <consortium name="The Broad Institute Genome Sequencing Center for Infectious Disease"/>
            <person name="Wu L."/>
            <person name="Ma J."/>
        </authorList>
    </citation>
    <scope>NUCLEOTIDE SEQUENCE [LARGE SCALE GENOMIC DNA]</scope>
    <source>
        <strain evidence="7">ZS-35-S2</strain>
    </source>
</reference>
<comment type="caution">
    <text evidence="6">The sequence shown here is derived from an EMBL/GenBank/DDBJ whole genome shotgun (WGS) entry which is preliminary data.</text>
</comment>
<accession>A0ABW1K5E6</accession>
<dbReference type="CDD" id="cd03230">
    <property type="entry name" value="ABC_DR_subfamily_A"/>
    <property type="match status" value="1"/>
</dbReference>
<evidence type="ECO:0000256" key="2">
    <source>
        <dbReference type="ARBA" id="ARBA00022448"/>
    </source>
</evidence>
<keyword evidence="4 6" id="KW-0067">ATP-binding</keyword>
<dbReference type="GO" id="GO:0005524">
    <property type="term" value="F:ATP binding"/>
    <property type="evidence" value="ECO:0007669"/>
    <property type="project" value="UniProtKB-KW"/>
</dbReference>
<gene>
    <name evidence="6" type="ORF">ACFP2T_08295</name>
</gene>
<dbReference type="RefSeq" id="WP_377419346.1">
    <property type="nucleotide sequence ID" value="NZ_JBHSPR010000007.1"/>
</dbReference>
<dbReference type="EMBL" id="JBHSPR010000007">
    <property type="protein sequence ID" value="MFC6016194.1"/>
    <property type="molecule type" value="Genomic_DNA"/>
</dbReference>
<dbReference type="InterPro" id="IPR027417">
    <property type="entry name" value="P-loop_NTPase"/>
</dbReference>
<dbReference type="PANTHER" id="PTHR43335">
    <property type="entry name" value="ABC TRANSPORTER, ATP-BINDING PROTEIN"/>
    <property type="match status" value="1"/>
</dbReference>
<keyword evidence="2" id="KW-0813">Transport</keyword>
<keyword evidence="7" id="KW-1185">Reference proteome</keyword>